<reference evidence="1 2" key="1">
    <citation type="submission" date="2018-07" db="EMBL/GenBank/DDBJ databases">
        <title>A high quality draft genome assembly of the barn swallow (H. rustica rustica).</title>
        <authorList>
            <person name="Formenti G."/>
            <person name="Chiara M."/>
            <person name="Poveda L."/>
            <person name="Francoijs K.-J."/>
            <person name="Bonisoli-Alquati A."/>
            <person name="Canova L."/>
            <person name="Gianfranceschi L."/>
            <person name="Horner D.S."/>
            <person name="Saino N."/>
        </authorList>
    </citation>
    <scope>NUCLEOTIDE SEQUENCE [LARGE SCALE GENOMIC DNA]</scope>
    <source>
        <strain evidence="1">Chelidonia</strain>
        <tissue evidence="1">Blood</tissue>
    </source>
</reference>
<organism evidence="1 2">
    <name type="scientific">Hirundo rustica rustica</name>
    <dbReference type="NCBI Taxonomy" id="333673"/>
    <lineage>
        <taxon>Eukaryota</taxon>
        <taxon>Metazoa</taxon>
        <taxon>Chordata</taxon>
        <taxon>Craniata</taxon>
        <taxon>Vertebrata</taxon>
        <taxon>Euteleostomi</taxon>
        <taxon>Archelosauria</taxon>
        <taxon>Archosauria</taxon>
        <taxon>Dinosauria</taxon>
        <taxon>Saurischia</taxon>
        <taxon>Theropoda</taxon>
        <taxon>Coelurosauria</taxon>
        <taxon>Aves</taxon>
        <taxon>Neognathae</taxon>
        <taxon>Neoaves</taxon>
        <taxon>Telluraves</taxon>
        <taxon>Australaves</taxon>
        <taxon>Passeriformes</taxon>
        <taxon>Sylvioidea</taxon>
        <taxon>Hirundinidae</taxon>
        <taxon>Hirundo</taxon>
    </lineage>
</organism>
<sequence length="90" mass="10150">MQSYRLGTEWLNSSQAERDLGVLVNSYLNMSQQCARVAKNAILTCIRNSVARRTRKRSPEPTCKAAASLSLSSAKAAWYLKEFYQENCLT</sequence>
<evidence type="ECO:0000313" key="1">
    <source>
        <dbReference type="EMBL" id="RMC11633.1"/>
    </source>
</evidence>
<protein>
    <submittedName>
        <fullName evidence="1">Uncharacterized protein</fullName>
    </submittedName>
</protein>
<proteinExistence type="predicted"/>
<evidence type="ECO:0000313" key="2">
    <source>
        <dbReference type="Proteomes" id="UP000269221"/>
    </source>
</evidence>
<dbReference type="EMBL" id="QRBI01000108">
    <property type="protein sequence ID" value="RMC11633.1"/>
    <property type="molecule type" value="Genomic_DNA"/>
</dbReference>
<dbReference type="STRING" id="333673.A0A3M0KEL5"/>
<comment type="caution">
    <text evidence="1">The sequence shown here is derived from an EMBL/GenBank/DDBJ whole genome shotgun (WGS) entry which is preliminary data.</text>
</comment>
<accession>A0A3M0KEL5</accession>
<name>A0A3M0KEL5_HIRRU</name>
<gene>
    <name evidence="1" type="ORF">DUI87_11754</name>
</gene>
<keyword evidence="2" id="KW-1185">Reference proteome</keyword>
<dbReference type="Proteomes" id="UP000269221">
    <property type="component" value="Unassembled WGS sequence"/>
</dbReference>
<dbReference type="AlphaFoldDB" id="A0A3M0KEL5"/>